<dbReference type="HOGENOM" id="CLU_2901726_0_0_9"/>
<evidence type="ECO:0000313" key="2">
    <source>
        <dbReference type="Proteomes" id="UP000007887"/>
    </source>
</evidence>
<sequence length="62" mass="7546">MNIRANAHFLLFNIKLKNPLTKTKFFHFFLENFIGQENIYGLNKCNYLYLYYDKLIGAFYRV</sequence>
<organism evidence="1 2">
    <name type="scientific">Selenomonas ruminantium subsp. lactilytica (strain NBRC 103574 / TAM6421)</name>
    <dbReference type="NCBI Taxonomy" id="927704"/>
    <lineage>
        <taxon>Bacteria</taxon>
        <taxon>Bacillati</taxon>
        <taxon>Bacillota</taxon>
        <taxon>Negativicutes</taxon>
        <taxon>Selenomonadales</taxon>
        <taxon>Selenomonadaceae</taxon>
        <taxon>Selenomonas</taxon>
    </lineage>
</organism>
<evidence type="ECO:0000313" key="1">
    <source>
        <dbReference type="EMBL" id="BAL82066.1"/>
    </source>
</evidence>
<protein>
    <submittedName>
        <fullName evidence="1">Uncharacterized protein</fullName>
    </submittedName>
</protein>
<name>I0GMS9_SELRL</name>
<reference evidence="1 2" key="1">
    <citation type="submission" date="2011-10" db="EMBL/GenBank/DDBJ databases">
        <title>Whole genome sequence of Selenomonas ruminantium subsp. lactilytica TAM6421.</title>
        <authorList>
            <person name="Oguchi A."/>
            <person name="Ankai A."/>
            <person name="Kaneko J."/>
            <person name="Yamada-Narita S."/>
            <person name="Fukui S."/>
            <person name="Takahashi M."/>
            <person name="Onodera T."/>
            <person name="Kojima S."/>
            <person name="Fushimi T."/>
            <person name="Abe N."/>
            <person name="Kamio Y."/>
            <person name="Yamazaki S."/>
            <person name="Fujita N."/>
        </authorList>
    </citation>
    <scope>NUCLEOTIDE SEQUENCE [LARGE SCALE GENOMIC DNA]</scope>
    <source>
        <strain evidence="2">NBRC 103574 / TAM6421</strain>
    </source>
</reference>
<proteinExistence type="predicted"/>
<dbReference type="Proteomes" id="UP000007887">
    <property type="component" value="Chromosome"/>
</dbReference>
<dbReference type="PATRIC" id="fig|927704.6.peg.369"/>
<accession>I0GMS9</accession>
<dbReference type="AlphaFoldDB" id="I0GMS9"/>
<dbReference type="KEGG" id="sri:SELR_03580"/>
<dbReference type="EMBL" id="AP012292">
    <property type="protein sequence ID" value="BAL82066.1"/>
    <property type="molecule type" value="Genomic_DNA"/>
</dbReference>
<gene>
    <name evidence="1" type="ordered locus">SELR_03580</name>
</gene>